<dbReference type="InterPro" id="IPR027417">
    <property type="entry name" value="P-loop_NTPase"/>
</dbReference>
<dbReference type="GO" id="GO:0004252">
    <property type="term" value="F:serine-type endopeptidase activity"/>
    <property type="evidence" value="ECO:0007669"/>
    <property type="project" value="InterPro"/>
</dbReference>
<dbReference type="InterPro" id="IPR043504">
    <property type="entry name" value="Peptidase_S1_PA_chymotrypsin"/>
</dbReference>
<dbReference type="InterPro" id="IPR018114">
    <property type="entry name" value="TRYPSIN_HIS"/>
</dbReference>
<dbReference type="Gene3D" id="2.40.10.10">
    <property type="entry name" value="Trypsin-like serine proteases"/>
    <property type="match status" value="2"/>
</dbReference>
<protein>
    <recommendedName>
        <fullName evidence="2">Peptidase S1 domain-containing protein</fullName>
    </recommendedName>
</protein>
<dbReference type="EMBL" id="SNRY01000675">
    <property type="protein sequence ID" value="KAA6337721.1"/>
    <property type="molecule type" value="Genomic_DNA"/>
</dbReference>
<name>A0A5J4RXE8_9ZZZZ</name>
<dbReference type="InterPro" id="IPR009003">
    <property type="entry name" value="Peptidase_S1_PA"/>
</dbReference>
<reference evidence="1" key="1">
    <citation type="submission" date="2019-03" db="EMBL/GenBank/DDBJ databases">
        <title>Single cell metagenomics reveals metabolic interactions within the superorganism composed of flagellate Streblomastix strix and complex community of Bacteroidetes bacteria on its surface.</title>
        <authorList>
            <person name="Treitli S.C."/>
            <person name="Kolisko M."/>
            <person name="Husnik F."/>
            <person name="Keeling P."/>
            <person name="Hampl V."/>
        </authorList>
    </citation>
    <scope>NUCLEOTIDE SEQUENCE</scope>
    <source>
        <strain evidence="1">STM</strain>
    </source>
</reference>
<dbReference type="PROSITE" id="PS00134">
    <property type="entry name" value="TRYPSIN_HIS"/>
    <property type="match status" value="1"/>
</dbReference>
<sequence length="1090" mass="127037">MDDKNCNLISIVTVRLKKNNSTNSPIGTGVLCYENALEDKIYVLTAAHCLFEDGEKFQQKLDSICVDIYSPQEKMYKSITIKNINENLLSKNEFEDVAIIILNKEEVDTINRSIPKIQVIKERKSFKSFNIKGFPKATKGEELAAVSATWLQEMTETKRLQLQTDADYTETNAEGFSGAGIFLEANNEIYLYGILTRYRGEEKGKVIYCQYIDSINDCLRKNFLPLIDYSYLGENGLTSSFFANQVEREIKNLGPRFNEKLNFELPIVQIFNSISNNTVYHQNIITKTDKWLTEKEYRKLKDNEFLAEVEVELETLRQETKNWLTEFHSHLVETEIILLPLIEKVKIFNKKISDKWHEIYDLSIKVKDEKDKSKKSFDSELGRLREIQDANRELIENIDNLNVNLANHPTLIIQGEAGCGKSHLLGDIATQRKNQNLPTILLLGTTFFNTTIEQNILKKLDLTCSFKDFLTNLNSIGLQINSRVLILIDAINEGAGVDLWKNQIAGFIDEVAKYPAIGLVLTIRSTYFHDIIPVDFKSNPNITIITHEGFKGNEYEALKLFCKHYKLKLPNFPILNPEFSNPLFLHIICEAVKDLPDKSFPKGFNGINKTYELYKNSLNKKFEEKRPEYKYQNVVSKAIDKLALTIFDTEYHSLNVSEAVELFNSEFSRFPLLFSDLIEESVLVKMRNEYDRENPKDIVFFSYQRLGDFFMAEELLKPYKTKKEIKNTFANDSRFQKITNEYQWSQRGVVEAFAILLPEKYDLELFELIDFFLENNVDKRNKEWQMAHTYESFTRILLDSLKWRDLGSINDKKITNWLQKNCRLRNEEWWYTLTELAAIPNHPFNGDRLHRILLRYSMSERDGFWQNYIRWYSGYNDNNIAFPLQRLIDWAWLPNVSVNIDFETDRLVAQTLAWVLSSTDIALRDKTTKALVNLLEQQPESLIKVLTAFEDIDDLYILDRLYAVAYGCILRTEKDDSIKIIAQYIYDAIFKNGNPPEHILIRDYARNALEYAIFKNVELDVDVELIRPPYHSRCNYTPLSNEELDEKYKPKEDNGHWRKNEWGITAILHSMTTEYGRGTGGYGDFGRYVF</sequence>
<gene>
    <name evidence="1" type="ORF">EZS27_014214</name>
</gene>
<dbReference type="AlphaFoldDB" id="A0A5J4RXE8"/>
<evidence type="ECO:0000313" key="1">
    <source>
        <dbReference type="EMBL" id="KAA6337721.1"/>
    </source>
</evidence>
<dbReference type="SUPFAM" id="SSF52540">
    <property type="entry name" value="P-loop containing nucleoside triphosphate hydrolases"/>
    <property type="match status" value="1"/>
</dbReference>
<organism evidence="1">
    <name type="scientific">termite gut metagenome</name>
    <dbReference type="NCBI Taxonomy" id="433724"/>
    <lineage>
        <taxon>unclassified sequences</taxon>
        <taxon>metagenomes</taxon>
        <taxon>organismal metagenomes</taxon>
    </lineage>
</organism>
<comment type="caution">
    <text evidence="1">The sequence shown here is derived from an EMBL/GenBank/DDBJ whole genome shotgun (WGS) entry which is preliminary data.</text>
</comment>
<dbReference type="SUPFAM" id="SSF50494">
    <property type="entry name" value="Trypsin-like serine proteases"/>
    <property type="match status" value="1"/>
</dbReference>
<accession>A0A5J4RXE8</accession>
<evidence type="ECO:0008006" key="2">
    <source>
        <dbReference type="Google" id="ProtNLM"/>
    </source>
</evidence>
<dbReference type="GO" id="GO:0006508">
    <property type="term" value="P:proteolysis"/>
    <property type="evidence" value="ECO:0007669"/>
    <property type="project" value="InterPro"/>
</dbReference>
<proteinExistence type="predicted"/>
<dbReference type="Gene3D" id="3.40.50.300">
    <property type="entry name" value="P-loop containing nucleotide triphosphate hydrolases"/>
    <property type="match status" value="1"/>
</dbReference>